<keyword evidence="1" id="KW-0472">Membrane</keyword>
<dbReference type="GO" id="GO:0015174">
    <property type="term" value="F:basic amino acid transmembrane transporter activity"/>
    <property type="evidence" value="ECO:0007669"/>
    <property type="project" value="TreeGrafter"/>
</dbReference>
<name>A0A0D6LFE7_9BILA</name>
<keyword evidence="1" id="KW-0812">Transmembrane</keyword>
<dbReference type="GO" id="GO:0016020">
    <property type="term" value="C:membrane"/>
    <property type="evidence" value="ECO:0007669"/>
    <property type="project" value="TreeGrafter"/>
</dbReference>
<reference evidence="2 3" key="1">
    <citation type="submission" date="2013-05" db="EMBL/GenBank/DDBJ databases">
        <title>Draft genome of the parasitic nematode Anyclostoma ceylanicum.</title>
        <authorList>
            <person name="Mitreva M."/>
        </authorList>
    </citation>
    <scope>NUCLEOTIDE SEQUENCE [LARGE SCALE GENOMIC DNA]</scope>
</reference>
<dbReference type="InterPro" id="IPR051415">
    <property type="entry name" value="LAAT-1"/>
</dbReference>
<keyword evidence="1" id="KW-1133">Transmembrane helix</keyword>
<dbReference type="Proteomes" id="UP000054495">
    <property type="component" value="Unassembled WGS sequence"/>
</dbReference>
<dbReference type="EMBL" id="KE125400">
    <property type="protein sequence ID" value="EPB68666.1"/>
    <property type="molecule type" value="Genomic_DNA"/>
</dbReference>
<keyword evidence="3" id="KW-1185">Reference proteome</keyword>
<gene>
    <name evidence="2" type="ORF">ANCCEY_12245</name>
</gene>
<dbReference type="AlphaFoldDB" id="A0A0D6LFE7"/>
<evidence type="ECO:0000256" key="1">
    <source>
        <dbReference type="SAM" id="Phobius"/>
    </source>
</evidence>
<evidence type="ECO:0000313" key="2">
    <source>
        <dbReference type="EMBL" id="EPB68666.1"/>
    </source>
</evidence>
<proteinExistence type="predicted"/>
<accession>A0A0D6LFE7</accession>
<protein>
    <submittedName>
        <fullName evidence="2">Uncharacterized protein</fullName>
    </submittedName>
</protein>
<dbReference type="PANTHER" id="PTHR16201:SF34">
    <property type="entry name" value="LYSOSOMAL AMINO ACID TRANSPORTER 1"/>
    <property type="match status" value="1"/>
</dbReference>
<organism evidence="2 3">
    <name type="scientific">Ancylostoma ceylanicum</name>
    <dbReference type="NCBI Taxonomy" id="53326"/>
    <lineage>
        <taxon>Eukaryota</taxon>
        <taxon>Metazoa</taxon>
        <taxon>Ecdysozoa</taxon>
        <taxon>Nematoda</taxon>
        <taxon>Chromadorea</taxon>
        <taxon>Rhabditida</taxon>
        <taxon>Rhabditina</taxon>
        <taxon>Rhabditomorpha</taxon>
        <taxon>Strongyloidea</taxon>
        <taxon>Ancylostomatidae</taxon>
        <taxon>Ancylostomatinae</taxon>
        <taxon>Ancylostoma</taxon>
    </lineage>
</organism>
<dbReference type="PANTHER" id="PTHR16201">
    <property type="entry name" value="SEVEN TRANSMEMBRANE PROTEIN 1-RELATED"/>
    <property type="match status" value="1"/>
</dbReference>
<sequence>MIPQPKEATVQTESNGLSVLVGDTCNMLGAMLTHQTPIQKIIGVYYIIQDLTLWAQYGYYTKVYPKLGNQRINSVTRIQFKNVRRVPGPDDDFVIADMLQHLPWLAGSLGCVMFDIVVISQYYYYSKKKQESADIERERLLENSDHEE</sequence>
<evidence type="ECO:0000313" key="3">
    <source>
        <dbReference type="Proteomes" id="UP000054495"/>
    </source>
</evidence>
<feature type="transmembrane region" description="Helical" evidence="1">
    <location>
        <begin position="104"/>
        <end position="125"/>
    </location>
</feature>